<accession>A0ABP1QLI5</accession>
<evidence type="ECO:0000259" key="8">
    <source>
        <dbReference type="PROSITE" id="PS50940"/>
    </source>
</evidence>
<dbReference type="Gene3D" id="3.20.20.80">
    <property type="entry name" value="Glycosidases"/>
    <property type="match status" value="1"/>
</dbReference>
<feature type="signal peptide" evidence="7">
    <location>
        <begin position="1"/>
        <end position="23"/>
    </location>
</feature>
<dbReference type="Proteomes" id="UP001642540">
    <property type="component" value="Unassembled WGS sequence"/>
</dbReference>
<sequence length="282" mass="29212">MNGYKAIFIISAVVLSTSLVADSFSLSSLFKAQDDVNPCPGNFTGMVPNPDDCQSFYICDNGIPGLIPCPSELCFHPSGGCDYCANVPGCEDSGSPGTTARPTTTSEAPTTPSEAPTTPSEAPTTPSEAPTTPSEAPTTPSEAPTTPSEAPTTPSEAPTTPSEAPTTTSSQPPPTSSEPTTEATTTTTESTTTNIITEAPTTTPEVTTTTPTTTTTQRTTTSSGGDLPCPNDPYIYMPYPGDCNKFYYCQDGVNSGTYNCGAGLWFNFSIQACIVPWGPSCN</sequence>
<keyword evidence="3" id="KW-0677">Repeat</keyword>
<reference evidence="9 10" key="1">
    <citation type="submission" date="2024-08" db="EMBL/GenBank/DDBJ databases">
        <authorList>
            <person name="Cucini C."/>
            <person name="Frati F."/>
        </authorList>
    </citation>
    <scope>NUCLEOTIDE SEQUENCE [LARGE SCALE GENOMIC DNA]</scope>
</reference>
<dbReference type="PANTHER" id="PTHR23301:SF0">
    <property type="entry name" value="CHITIN-BINDING TYPE-2 DOMAIN-CONTAINING PROTEIN-RELATED"/>
    <property type="match status" value="1"/>
</dbReference>
<evidence type="ECO:0000313" key="10">
    <source>
        <dbReference type="Proteomes" id="UP001642540"/>
    </source>
</evidence>
<keyword evidence="10" id="KW-1185">Reference proteome</keyword>
<dbReference type="Gene3D" id="2.170.140.10">
    <property type="entry name" value="Chitin binding domain"/>
    <property type="match status" value="1"/>
</dbReference>
<keyword evidence="1" id="KW-0147">Chitin-binding</keyword>
<evidence type="ECO:0000256" key="1">
    <source>
        <dbReference type="ARBA" id="ARBA00022669"/>
    </source>
</evidence>
<feature type="chain" id="PRO_5045552137" description="Chitin-binding type-2 domain-containing protein" evidence="7">
    <location>
        <begin position="24"/>
        <end position="282"/>
    </location>
</feature>
<gene>
    <name evidence="9" type="ORF">ODALV1_LOCUS12682</name>
</gene>
<dbReference type="Pfam" id="PF01607">
    <property type="entry name" value="CBM_14"/>
    <property type="match status" value="2"/>
</dbReference>
<evidence type="ECO:0000256" key="7">
    <source>
        <dbReference type="SAM" id="SignalP"/>
    </source>
</evidence>
<evidence type="ECO:0000256" key="4">
    <source>
        <dbReference type="ARBA" id="ARBA00023157"/>
    </source>
</evidence>
<evidence type="ECO:0000256" key="2">
    <source>
        <dbReference type="ARBA" id="ARBA00022729"/>
    </source>
</evidence>
<comment type="caution">
    <text evidence="9">The sequence shown here is derived from an EMBL/GenBank/DDBJ whole genome shotgun (WGS) entry which is preliminary data.</text>
</comment>
<organism evidence="9 10">
    <name type="scientific">Orchesella dallaii</name>
    <dbReference type="NCBI Taxonomy" id="48710"/>
    <lineage>
        <taxon>Eukaryota</taxon>
        <taxon>Metazoa</taxon>
        <taxon>Ecdysozoa</taxon>
        <taxon>Arthropoda</taxon>
        <taxon>Hexapoda</taxon>
        <taxon>Collembola</taxon>
        <taxon>Entomobryomorpha</taxon>
        <taxon>Entomobryoidea</taxon>
        <taxon>Orchesellidae</taxon>
        <taxon>Orchesellinae</taxon>
        <taxon>Orchesella</taxon>
    </lineage>
</organism>
<evidence type="ECO:0000256" key="6">
    <source>
        <dbReference type="SAM" id="MobiDB-lite"/>
    </source>
</evidence>
<evidence type="ECO:0000256" key="3">
    <source>
        <dbReference type="ARBA" id="ARBA00022737"/>
    </source>
</evidence>
<dbReference type="EMBL" id="CAXLJM020000038">
    <property type="protein sequence ID" value="CAL8107474.1"/>
    <property type="molecule type" value="Genomic_DNA"/>
</dbReference>
<keyword evidence="5" id="KW-0325">Glycoprotein</keyword>
<keyword evidence="4" id="KW-1015">Disulfide bond</keyword>
<evidence type="ECO:0000313" key="9">
    <source>
        <dbReference type="EMBL" id="CAL8107474.1"/>
    </source>
</evidence>
<dbReference type="InterPro" id="IPR036508">
    <property type="entry name" value="Chitin-bd_dom_sf"/>
</dbReference>
<proteinExistence type="predicted"/>
<keyword evidence="2 7" id="KW-0732">Signal</keyword>
<dbReference type="InterPro" id="IPR002557">
    <property type="entry name" value="Chitin-bd_dom"/>
</dbReference>
<feature type="domain" description="Chitin-binding type-2" evidence="8">
    <location>
        <begin position="36"/>
        <end position="92"/>
    </location>
</feature>
<feature type="domain" description="Chitin-binding type-2" evidence="8">
    <location>
        <begin position="226"/>
        <end position="282"/>
    </location>
</feature>
<dbReference type="SUPFAM" id="SSF57625">
    <property type="entry name" value="Invertebrate chitin-binding proteins"/>
    <property type="match status" value="2"/>
</dbReference>
<feature type="region of interest" description="Disordered" evidence="6">
    <location>
        <begin position="92"/>
        <end position="226"/>
    </location>
</feature>
<dbReference type="SMART" id="SM00494">
    <property type="entry name" value="ChtBD2"/>
    <property type="match status" value="2"/>
</dbReference>
<name>A0ABP1QLI5_9HEXA</name>
<feature type="compositionally biased region" description="Low complexity" evidence="6">
    <location>
        <begin position="177"/>
        <end position="221"/>
    </location>
</feature>
<evidence type="ECO:0000256" key="5">
    <source>
        <dbReference type="ARBA" id="ARBA00023180"/>
    </source>
</evidence>
<dbReference type="PROSITE" id="PS50940">
    <property type="entry name" value="CHIT_BIND_II"/>
    <property type="match status" value="2"/>
</dbReference>
<dbReference type="InterPro" id="IPR051940">
    <property type="entry name" value="Chitin_bind-dev_reg"/>
</dbReference>
<feature type="compositionally biased region" description="Low complexity" evidence="6">
    <location>
        <begin position="98"/>
        <end position="170"/>
    </location>
</feature>
<protein>
    <recommendedName>
        <fullName evidence="8">Chitin-binding type-2 domain-containing protein</fullName>
    </recommendedName>
</protein>
<dbReference type="PANTHER" id="PTHR23301">
    <property type="entry name" value="CHITIN BINDING PERITROPHIN-A"/>
    <property type="match status" value="1"/>
</dbReference>
<dbReference type="PRINTS" id="PR01217">
    <property type="entry name" value="PRICHEXTENSN"/>
</dbReference>